<comment type="similarity">
    <text evidence="5">Belongs to the zinc-containing alcohol dehydrogenase family.</text>
</comment>
<dbReference type="Pfam" id="PF00107">
    <property type="entry name" value="ADH_zinc_N"/>
    <property type="match status" value="1"/>
</dbReference>
<name>A0ABQ8GTC5_9PEZI</name>
<evidence type="ECO:0000256" key="1">
    <source>
        <dbReference type="ARBA" id="ARBA00001947"/>
    </source>
</evidence>
<dbReference type="PROSITE" id="PS00059">
    <property type="entry name" value="ADH_ZINC"/>
    <property type="match status" value="1"/>
</dbReference>
<dbReference type="EMBL" id="JAGTJR010000002">
    <property type="protein sequence ID" value="KAH7063739.1"/>
    <property type="molecule type" value="Genomic_DNA"/>
</dbReference>
<dbReference type="InterPro" id="IPR002328">
    <property type="entry name" value="ADH_Zn_CS"/>
</dbReference>
<keyword evidence="8" id="KW-1185">Reference proteome</keyword>
<dbReference type="Proteomes" id="UP000774617">
    <property type="component" value="Unassembled WGS sequence"/>
</dbReference>
<evidence type="ECO:0000256" key="4">
    <source>
        <dbReference type="ARBA" id="ARBA00023002"/>
    </source>
</evidence>
<evidence type="ECO:0000313" key="7">
    <source>
        <dbReference type="EMBL" id="KAH7063739.1"/>
    </source>
</evidence>
<dbReference type="InterPro" id="IPR011032">
    <property type="entry name" value="GroES-like_sf"/>
</dbReference>
<protein>
    <submittedName>
        <fullName evidence="7">Chaperonin 10-like protein</fullName>
    </submittedName>
</protein>
<proteinExistence type="inferred from homology"/>
<dbReference type="InterPro" id="IPR013154">
    <property type="entry name" value="ADH-like_N"/>
</dbReference>
<comment type="cofactor">
    <cofactor evidence="1 5">
        <name>Zn(2+)</name>
        <dbReference type="ChEBI" id="CHEBI:29105"/>
    </cofactor>
</comment>
<dbReference type="InterPro" id="IPR013149">
    <property type="entry name" value="ADH-like_C"/>
</dbReference>
<dbReference type="InterPro" id="IPR047109">
    <property type="entry name" value="CAD-like"/>
</dbReference>
<evidence type="ECO:0000256" key="5">
    <source>
        <dbReference type="RuleBase" id="RU361277"/>
    </source>
</evidence>
<keyword evidence="3 5" id="KW-0862">Zinc</keyword>
<evidence type="ECO:0000313" key="8">
    <source>
        <dbReference type="Proteomes" id="UP000774617"/>
    </source>
</evidence>
<reference evidence="7 8" key="1">
    <citation type="journal article" date="2021" name="Nat. Commun.">
        <title>Genetic determinants of endophytism in the Arabidopsis root mycobiome.</title>
        <authorList>
            <person name="Mesny F."/>
            <person name="Miyauchi S."/>
            <person name="Thiergart T."/>
            <person name="Pickel B."/>
            <person name="Atanasova L."/>
            <person name="Karlsson M."/>
            <person name="Huettel B."/>
            <person name="Barry K.W."/>
            <person name="Haridas S."/>
            <person name="Chen C."/>
            <person name="Bauer D."/>
            <person name="Andreopoulos W."/>
            <person name="Pangilinan J."/>
            <person name="LaButti K."/>
            <person name="Riley R."/>
            <person name="Lipzen A."/>
            <person name="Clum A."/>
            <person name="Drula E."/>
            <person name="Henrissat B."/>
            <person name="Kohler A."/>
            <person name="Grigoriev I.V."/>
            <person name="Martin F.M."/>
            <person name="Hacquard S."/>
        </authorList>
    </citation>
    <scope>NUCLEOTIDE SEQUENCE [LARGE SCALE GENOMIC DNA]</scope>
    <source>
        <strain evidence="7 8">MPI-SDFR-AT-0080</strain>
    </source>
</reference>
<evidence type="ECO:0000259" key="6">
    <source>
        <dbReference type="SMART" id="SM00829"/>
    </source>
</evidence>
<gene>
    <name evidence="7" type="ORF">B0J12DRAFT_716069</name>
</gene>
<feature type="domain" description="Enoyl reductase (ER)" evidence="6">
    <location>
        <begin position="16"/>
        <end position="351"/>
    </location>
</feature>
<keyword evidence="2 5" id="KW-0479">Metal-binding</keyword>
<comment type="caution">
    <text evidence="7">The sequence shown here is derived from an EMBL/GenBank/DDBJ whole genome shotgun (WGS) entry which is preliminary data.</text>
</comment>
<dbReference type="Gene3D" id="3.90.180.10">
    <property type="entry name" value="Medium-chain alcohol dehydrogenases, catalytic domain"/>
    <property type="match status" value="1"/>
</dbReference>
<evidence type="ECO:0000256" key="3">
    <source>
        <dbReference type="ARBA" id="ARBA00022833"/>
    </source>
</evidence>
<dbReference type="CDD" id="cd05283">
    <property type="entry name" value="CAD1"/>
    <property type="match status" value="1"/>
</dbReference>
<dbReference type="InterPro" id="IPR036291">
    <property type="entry name" value="NAD(P)-bd_dom_sf"/>
</dbReference>
<dbReference type="PANTHER" id="PTHR42683">
    <property type="entry name" value="ALDEHYDE REDUCTASE"/>
    <property type="match status" value="1"/>
</dbReference>
<keyword evidence="4" id="KW-0560">Oxidoreductase</keyword>
<evidence type="ECO:0000256" key="2">
    <source>
        <dbReference type="ARBA" id="ARBA00022723"/>
    </source>
</evidence>
<dbReference type="Gene3D" id="3.40.50.720">
    <property type="entry name" value="NAD(P)-binding Rossmann-like Domain"/>
    <property type="match status" value="1"/>
</dbReference>
<organism evidence="7 8">
    <name type="scientific">Macrophomina phaseolina</name>
    <dbReference type="NCBI Taxonomy" id="35725"/>
    <lineage>
        <taxon>Eukaryota</taxon>
        <taxon>Fungi</taxon>
        <taxon>Dikarya</taxon>
        <taxon>Ascomycota</taxon>
        <taxon>Pezizomycotina</taxon>
        <taxon>Dothideomycetes</taxon>
        <taxon>Dothideomycetes incertae sedis</taxon>
        <taxon>Botryosphaeriales</taxon>
        <taxon>Botryosphaeriaceae</taxon>
        <taxon>Macrophomina</taxon>
    </lineage>
</organism>
<dbReference type="InterPro" id="IPR020843">
    <property type="entry name" value="ER"/>
</dbReference>
<sequence length="358" mass="38906">MADYKFEGWCGHGPESANGQMKWEEYKPKTWTEDDVDIKISHCGICGSDIHTLRSGWYPTPYPCVVGHEIIGKAVRVGKNVKHIKNGDRVGVGAQASSCLKPDCPMCSDGFENHCPHVVSTYGSVYPGSEEKSYGGYANYNRTPGHFVFKIPDEISSEHAAPVMCGGVTVYSPLKRYGAKGKRVGIVGLGGLGHFGVLFAKALDASEVVVISRSHAKEEDAKKLGADRFIATADEGWDQGTNFASLDLIVSTVSSDKMPLAGYLNLLSFRGTFVQVGAPEDPLPAFPAFSLIMKAAHITGSAIGSPKEIEEMLQLIAEKGIKPWTQEIPLKDANQAVIDFEAGKPRYRFVLKNENYTD</sequence>
<accession>A0ABQ8GTC5</accession>
<dbReference type="SMART" id="SM00829">
    <property type="entry name" value="PKS_ER"/>
    <property type="match status" value="1"/>
</dbReference>
<dbReference type="SUPFAM" id="SSF50129">
    <property type="entry name" value="GroES-like"/>
    <property type="match status" value="1"/>
</dbReference>
<dbReference type="Pfam" id="PF08240">
    <property type="entry name" value="ADH_N"/>
    <property type="match status" value="1"/>
</dbReference>
<dbReference type="SUPFAM" id="SSF51735">
    <property type="entry name" value="NAD(P)-binding Rossmann-fold domains"/>
    <property type="match status" value="1"/>
</dbReference>